<evidence type="ECO:0000256" key="1">
    <source>
        <dbReference type="ARBA" id="ARBA00004571"/>
    </source>
</evidence>
<dbReference type="Proteomes" id="UP000325743">
    <property type="component" value="Chromosome 1"/>
</dbReference>
<evidence type="ECO:0000313" key="12">
    <source>
        <dbReference type="EMBL" id="QEZ44360.1"/>
    </source>
</evidence>
<dbReference type="GO" id="GO:0015288">
    <property type="term" value="F:porin activity"/>
    <property type="evidence" value="ECO:0007669"/>
    <property type="project" value="UniProtKB-KW"/>
</dbReference>
<feature type="domain" description="Porin" evidence="11">
    <location>
        <begin position="47"/>
        <end position="379"/>
    </location>
</feature>
<comment type="subunit">
    <text evidence="2">Homotrimer.</text>
</comment>
<keyword evidence="9" id="KW-0472">Membrane</keyword>
<proteinExistence type="predicted"/>
<dbReference type="GO" id="GO:0046930">
    <property type="term" value="C:pore complex"/>
    <property type="evidence" value="ECO:0007669"/>
    <property type="project" value="UniProtKB-KW"/>
</dbReference>
<evidence type="ECO:0000256" key="3">
    <source>
        <dbReference type="ARBA" id="ARBA00022448"/>
    </source>
</evidence>
<evidence type="ECO:0000256" key="4">
    <source>
        <dbReference type="ARBA" id="ARBA00022452"/>
    </source>
</evidence>
<evidence type="ECO:0000259" key="11">
    <source>
        <dbReference type="Pfam" id="PF13609"/>
    </source>
</evidence>
<protein>
    <submittedName>
        <fullName evidence="12">Porin</fullName>
    </submittedName>
</protein>
<keyword evidence="7" id="KW-0406">Ion transport</keyword>
<evidence type="ECO:0000256" key="8">
    <source>
        <dbReference type="ARBA" id="ARBA00023114"/>
    </source>
</evidence>
<evidence type="ECO:0000256" key="5">
    <source>
        <dbReference type="ARBA" id="ARBA00022692"/>
    </source>
</evidence>
<keyword evidence="5" id="KW-0812">Transmembrane</keyword>
<evidence type="ECO:0000256" key="9">
    <source>
        <dbReference type="ARBA" id="ARBA00023136"/>
    </source>
</evidence>
<dbReference type="SUPFAM" id="SSF56935">
    <property type="entry name" value="Porins"/>
    <property type="match status" value="1"/>
</dbReference>
<reference evidence="12 13" key="1">
    <citation type="submission" date="2018-09" db="EMBL/GenBank/DDBJ databases">
        <title>Complete genome sequence of Cupriavidus oxalaticus T2, a bacterium capable of phenol tolerance and degradation.</title>
        <authorList>
            <person name="Yan J."/>
        </authorList>
    </citation>
    <scope>NUCLEOTIDE SEQUENCE [LARGE SCALE GENOMIC DNA]</scope>
    <source>
        <strain evidence="12 13">T2</strain>
    </source>
</reference>
<evidence type="ECO:0000256" key="6">
    <source>
        <dbReference type="ARBA" id="ARBA00022729"/>
    </source>
</evidence>
<keyword evidence="10" id="KW-0998">Cell outer membrane</keyword>
<dbReference type="AlphaFoldDB" id="A0A5P3VDM9"/>
<dbReference type="PANTHER" id="PTHR34501:SF9">
    <property type="entry name" value="MAJOR OUTER MEMBRANE PROTEIN P.IA"/>
    <property type="match status" value="1"/>
</dbReference>
<dbReference type="GO" id="GO:0006811">
    <property type="term" value="P:monoatomic ion transport"/>
    <property type="evidence" value="ECO:0007669"/>
    <property type="project" value="UniProtKB-KW"/>
</dbReference>
<dbReference type="InterPro" id="IPR033900">
    <property type="entry name" value="Gram_neg_porin_domain"/>
</dbReference>
<dbReference type="InterPro" id="IPR023614">
    <property type="entry name" value="Porin_dom_sf"/>
</dbReference>
<keyword evidence="4" id="KW-1134">Transmembrane beta strand</keyword>
<evidence type="ECO:0000256" key="10">
    <source>
        <dbReference type="ARBA" id="ARBA00023237"/>
    </source>
</evidence>
<keyword evidence="6" id="KW-0732">Signal</keyword>
<name>A0A5P3VDM9_9BURK</name>
<organism evidence="12 13">
    <name type="scientific">Cupriavidus oxalaticus</name>
    <dbReference type="NCBI Taxonomy" id="96344"/>
    <lineage>
        <taxon>Bacteria</taxon>
        <taxon>Pseudomonadati</taxon>
        <taxon>Pseudomonadota</taxon>
        <taxon>Betaproteobacteria</taxon>
        <taxon>Burkholderiales</taxon>
        <taxon>Burkholderiaceae</taxon>
        <taxon>Cupriavidus</taxon>
    </lineage>
</organism>
<accession>A0A5P3VDM9</accession>
<dbReference type="EMBL" id="CP032518">
    <property type="protein sequence ID" value="QEZ44360.1"/>
    <property type="molecule type" value="Genomic_DNA"/>
</dbReference>
<keyword evidence="8" id="KW-0626">Porin</keyword>
<dbReference type="Pfam" id="PF13609">
    <property type="entry name" value="Porin_4"/>
    <property type="match status" value="1"/>
</dbReference>
<dbReference type="PANTHER" id="PTHR34501">
    <property type="entry name" value="PROTEIN YDDL-RELATED"/>
    <property type="match status" value="1"/>
</dbReference>
<evidence type="ECO:0000256" key="7">
    <source>
        <dbReference type="ARBA" id="ARBA00023065"/>
    </source>
</evidence>
<dbReference type="CDD" id="cd00342">
    <property type="entry name" value="gram_neg_porins"/>
    <property type="match status" value="1"/>
</dbReference>
<comment type="subcellular location">
    <subcellularLocation>
        <location evidence="1">Cell outer membrane</location>
        <topology evidence="1">Multi-pass membrane protein</topology>
    </subcellularLocation>
</comment>
<keyword evidence="3" id="KW-0813">Transport</keyword>
<evidence type="ECO:0000313" key="13">
    <source>
        <dbReference type="Proteomes" id="UP000325743"/>
    </source>
</evidence>
<sequence length="412" mass="43822">MRSSTSPRQSQVCLTLSARVSIVSYWYDQYDNNNGGYVRRGLIGGVLWALTASAAAQGSVTLYGVADAAVDYVSAKGAAAGSAADKSGLTRLSSQGSYWGIRGSEDLGGGLDAIFQLEGNFSIDSGASSTPFFNRDTFVGLRHRPVGALTLGVNTTSVRALGNALDLTPGANTGIGALQSLVSSMNGISTDHDSRLQNSVRYRSASFYGVEIGAQYGFGEARAEGTGRNDYVIGAGLAYSSGPLYIAYAYEDRHDKNKTGLAQANGHDEKHRVGVKYQVTEQWLIGALYDRSASNGQFSNGDGRLRRDAWALVTEYDWGVHEIYAMYARASDISCQGATAGNGVNCGSSSQTGAQLWTFGYNYNLSKRTMIRTTISKIFNQAAAKYDFSNGRTGAAAGADPFGVSVGLRHRF</sequence>
<gene>
    <name evidence="12" type="ORF">D2917_09055</name>
</gene>
<dbReference type="InterPro" id="IPR050298">
    <property type="entry name" value="Gram-neg_bact_OMP"/>
</dbReference>
<dbReference type="GO" id="GO:0009279">
    <property type="term" value="C:cell outer membrane"/>
    <property type="evidence" value="ECO:0007669"/>
    <property type="project" value="UniProtKB-SubCell"/>
</dbReference>
<evidence type="ECO:0000256" key="2">
    <source>
        <dbReference type="ARBA" id="ARBA00011233"/>
    </source>
</evidence>
<dbReference type="Gene3D" id="2.40.160.10">
    <property type="entry name" value="Porin"/>
    <property type="match status" value="1"/>
</dbReference>